<comment type="caution">
    <text evidence="10">Lacks conserved residue(s) required for the propagation of feature annotation.</text>
</comment>
<dbReference type="AlphaFoldDB" id="A0A0M4JNT5"/>
<feature type="transmembrane region" description="Helical" evidence="10">
    <location>
        <begin position="352"/>
        <end position="374"/>
    </location>
</feature>
<keyword evidence="3 10" id="KW-0716">Sensory transduction</keyword>
<dbReference type="PANTHER" id="PTHR21137">
    <property type="entry name" value="ODORANT RECEPTOR"/>
    <property type="match status" value="1"/>
</dbReference>
<feature type="transmembrane region" description="Helical" evidence="10">
    <location>
        <begin position="37"/>
        <end position="59"/>
    </location>
</feature>
<dbReference type="GO" id="GO:0005549">
    <property type="term" value="F:odorant binding"/>
    <property type="evidence" value="ECO:0007669"/>
    <property type="project" value="InterPro"/>
</dbReference>
<name>A0A0M4JNT5_LOCMI</name>
<keyword evidence="2" id="KW-1003">Cell membrane</keyword>
<evidence type="ECO:0000256" key="7">
    <source>
        <dbReference type="ARBA" id="ARBA00023136"/>
    </source>
</evidence>
<keyword evidence="7 10" id="KW-0472">Membrane</keyword>
<proteinExistence type="evidence at transcript level"/>
<accession>A0A0M4JNT5</accession>
<evidence type="ECO:0000256" key="2">
    <source>
        <dbReference type="ARBA" id="ARBA00022475"/>
    </source>
</evidence>
<keyword evidence="6 10" id="KW-1133">Transmembrane helix</keyword>
<keyword evidence="4 10" id="KW-0812">Transmembrane</keyword>
<keyword evidence="5 10" id="KW-0552">Olfaction</keyword>
<dbReference type="GO" id="GO:0005886">
    <property type="term" value="C:plasma membrane"/>
    <property type="evidence" value="ECO:0007669"/>
    <property type="project" value="UniProtKB-SubCell"/>
</dbReference>
<dbReference type="GO" id="GO:0007165">
    <property type="term" value="P:signal transduction"/>
    <property type="evidence" value="ECO:0007669"/>
    <property type="project" value="UniProtKB-KW"/>
</dbReference>
<evidence type="ECO:0000313" key="11">
    <source>
        <dbReference type="EMBL" id="ALD51404.1"/>
    </source>
</evidence>
<evidence type="ECO:0000256" key="1">
    <source>
        <dbReference type="ARBA" id="ARBA00004651"/>
    </source>
</evidence>
<sequence length="445" mass="48418">MACTFSLPTGCTTRGLTAAPCGADGVGGAFAGGPQRVGAAAAGAVAALVSAASVVQLAVDTPTDPETLRDVLFTSTCGLAWASRMVLFMKQGVRLQRLVTTLLVTRKRYAEEFPGIRNSYDRAAAVIFYAWQVLPLTAVSLWALGPVTGAPLAVASGNYTVLERREPLVMWLPVDTQRSPTYELVFAMEMVGVYAVAEISILLDIFLVCLMILVTAEVAVLNRNVSSTRLSRLDQDQPGGVTAIGREGYGGLSADGEWSAAANQTLPNSTLLPYQDTDAAKRRLYDCLKRNIQHHQTIMTRREQRTAFYYLGSLPASHKSVNLFHNLVSSLAGIRFLKYAAIKLVLRPELQMLVFGVLVTIIKTALFCLIGQSLTDNSERLLDSAFSCGWPTADRRFCSALLIFMQQASQPLSIRVGKIVTLSRNSFLQVMNVSYTIFNMLLNTQ</sequence>
<comment type="similarity">
    <text evidence="10">Belongs to the insect chemoreceptor superfamily. Heteromeric odorant receptor channel (TC 1.A.69) family.</text>
</comment>
<dbReference type="EMBL" id="KP843268">
    <property type="protein sequence ID" value="ALD51404.1"/>
    <property type="molecule type" value="mRNA"/>
</dbReference>
<evidence type="ECO:0000256" key="6">
    <source>
        <dbReference type="ARBA" id="ARBA00022989"/>
    </source>
</evidence>
<dbReference type="GO" id="GO:0004984">
    <property type="term" value="F:olfactory receptor activity"/>
    <property type="evidence" value="ECO:0007669"/>
    <property type="project" value="InterPro"/>
</dbReference>
<feature type="transmembrane region" description="Helical" evidence="10">
    <location>
        <begin position="123"/>
        <end position="144"/>
    </location>
</feature>
<evidence type="ECO:0000256" key="4">
    <source>
        <dbReference type="ARBA" id="ARBA00022692"/>
    </source>
</evidence>
<organism evidence="11">
    <name type="scientific">Locusta migratoria</name>
    <name type="common">Migratory locust</name>
    <dbReference type="NCBI Taxonomy" id="7004"/>
    <lineage>
        <taxon>Eukaryota</taxon>
        <taxon>Metazoa</taxon>
        <taxon>Ecdysozoa</taxon>
        <taxon>Arthropoda</taxon>
        <taxon>Hexapoda</taxon>
        <taxon>Insecta</taxon>
        <taxon>Pterygota</taxon>
        <taxon>Neoptera</taxon>
        <taxon>Polyneoptera</taxon>
        <taxon>Orthoptera</taxon>
        <taxon>Caelifera</taxon>
        <taxon>Acrididea</taxon>
        <taxon>Acridomorpha</taxon>
        <taxon>Acridoidea</taxon>
        <taxon>Acrididae</taxon>
        <taxon>Oedipodinae</taxon>
        <taxon>Locusta</taxon>
    </lineage>
</organism>
<evidence type="ECO:0000256" key="10">
    <source>
        <dbReference type="RuleBase" id="RU351113"/>
    </source>
</evidence>
<keyword evidence="8 10" id="KW-0675">Receptor</keyword>
<evidence type="ECO:0000256" key="9">
    <source>
        <dbReference type="ARBA" id="ARBA00023224"/>
    </source>
</evidence>
<reference evidence="11" key="1">
    <citation type="journal article" date="2015" name="Cell. Mol. Life Sci.">
        <title>Identification and functional analysis of olfactory receptor family reveal unusual characteristics of the olfactory system in the migratory locust.</title>
        <authorList>
            <person name="Wang Z."/>
            <person name="Yang P."/>
            <person name="Chen D."/>
            <person name="Jiang F."/>
            <person name="Li Y."/>
            <person name="Wang X."/>
            <person name="Kang L."/>
        </authorList>
    </citation>
    <scope>NUCLEOTIDE SEQUENCE</scope>
</reference>
<comment type="subcellular location">
    <subcellularLocation>
        <location evidence="1 10">Cell membrane</location>
        <topology evidence="1 10">Multi-pass membrane protein</topology>
    </subcellularLocation>
</comment>
<dbReference type="PANTHER" id="PTHR21137:SF35">
    <property type="entry name" value="ODORANT RECEPTOR 19A-RELATED"/>
    <property type="match status" value="1"/>
</dbReference>
<protein>
    <recommendedName>
        <fullName evidence="10">Odorant receptor</fullName>
    </recommendedName>
</protein>
<evidence type="ECO:0000256" key="3">
    <source>
        <dbReference type="ARBA" id="ARBA00022606"/>
    </source>
</evidence>
<dbReference type="InterPro" id="IPR004117">
    <property type="entry name" value="7tm6_olfct_rcpt"/>
</dbReference>
<evidence type="ECO:0000256" key="5">
    <source>
        <dbReference type="ARBA" id="ARBA00022725"/>
    </source>
</evidence>
<dbReference type="Pfam" id="PF02949">
    <property type="entry name" value="7tm_6"/>
    <property type="match status" value="1"/>
</dbReference>
<feature type="transmembrane region" description="Helical" evidence="10">
    <location>
        <begin position="199"/>
        <end position="222"/>
    </location>
</feature>
<evidence type="ECO:0000256" key="8">
    <source>
        <dbReference type="ARBA" id="ARBA00023170"/>
    </source>
</evidence>
<reference evidence="11" key="2">
    <citation type="submission" date="2015-02" db="EMBL/GenBank/DDBJ databases">
        <authorList>
            <person name="Torres C."/>
        </authorList>
    </citation>
    <scope>NUCLEOTIDE SEQUENCE</scope>
</reference>
<keyword evidence="9 10" id="KW-0807">Transducer</keyword>